<dbReference type="PROSITE" id="PS50023">
    <property type="entry name" value="LIM_DOMAIN_2"/>
    <property type="match status" value="1"/>
</dbReference>
<proteinExistence type="predicted"/>
<comment type="caution">
    <text evidence="9">The sequence shown here is derived from an EMBL/GenBank/DDBJ whole genome shotgun (WGS) entry which is preliminary data.</text>
</comment>
<evidence type="ECO:0000313" key="7">
    <source>
        <dbReference type="EMBL" id="CAF3649228.1"/>
    </source>
</evidence>
<dbReference type="Gene3D" id="2.10.110.10">
    <property type="entry name" value="Cysteine Rich Protein"/>
    <property type="match status" value="1"/>
</dbReference>
<dbReference type="SMART" id="SM00132">
    <property type="entry name" value="LIM"/>
    <property type="match status" value="1"/>
</dbReference>
<evidence type="ECO:0000256" key="1">
    <source>
        <dbReference type="ARBA" id="ARBA00022723"/>
    </source>
</evidence>
<dbReference type="GO" id="GO:0046872">
    <property type="term" value="F:metal ion binding"/>
    <property type="evidence" value="ECO:0007669"/>
    <property type="project" value="UniProtKB-KW"/>
</dbReference>
<evidence type="ECO:0000256" key="3">
    <source>
        <dbReference type="ARBA" id="ARBA00023038"/>
    </source>
</evidence>
<evidence type="ECO:0000259" key="6">
    <source>
        <dbReference type="PROSITE" id="PS50023"/>
    </source>
</evidence>
<protein>
    <recommendedName>
        <fullName evidence="6">LIM zinc-binding domain-containing protein</fullName>
    </recommendedName>
</protein>
<gene>
    <name evidence="8" type="ORF">FNK824_LOCUS8028</name>
    <name evidence="7" type="ORF">JBS370_LOCUS6254</name>
    <name evidence="9" type="ORF">OTI717_LOCUS26364</name>
</gene>
<dbReference type="Proteomes" id="UP000663874">
    <property type="component" value="Unassembled WGS sequence"/>
</dbReference>
<feature type="domain" description="LIM zinc-binding" evidence="6">
    <location>
        <begin position="185"/>
        <end position="242"/>
    </location>
</feature>
<feature type="transmembrane region" description="Helical" evidence="5">
    <location>
        <begin position="20"/>
        <end position="44"/>
    </location>
</feature>
<dbReference type="Pfam" id="PF00412">
    <property type="entry name" value="LIM"/>
    <property type="match status" value="1"/>
</dbReference>
<keyword evidence="3 4" id="KW-0440">LIM domain</keyword>
<feature type="transmembrane region" description="Helical" evidence="5">
    <location>
        <begin position="132"/>
        <end position="154"/>
    </location>
</feature>
<organism evidence="9 10">
    <name type="scientific">Rotaria sordida</name>
    <dbReference type="NCBI Taxonomy" id="392033"/>
    <lineage>
        <taxon>Eukaryota</taxon>
        <taxon>Metazoa</taxon>
        <taxon>Spiralia</taxon>
        <taxon>Gnathifera</taxon>
        <taxon>Rotifera</taxon>
        <taxon>Eurotatoria</taxon>
        <taxon>Bdelloidea</taxon>
        <taxon>Philodinida</taxon>
        <taxon>Philodinidae</taxon>
        <taxon>Rotaria</taxon>
    </lineage>
</organism>
<dbReference type="Proteomes" id="UP000663836">
    <property type="component" value="Unassembled WGS sequence"/>
</dbReference>
<evidence type="ECO:0000313" key="9">
    <source>
        <dbReference type="EMBL" id="CAF3950673.1"/>
    </source>
</evidence>
<dbReference type="InterPro" id="IPR001781">
    <property type="entry name" value="Znf_LIM"/>
</dbReference>
<keyword evidence="5" id="KW-1133">Transmembrane helix</keyword>
<dbReference type="Proteomes" id="UP000663823">
    <property type="component" value="Unassembled WGS sequence"/>
</dbReference>
<dbReference type="EMBL" id="CAJOAX010005510">
    <property type="protein sequence ID" value="CAF3950673.1"/>
    <property type="molecule type" value="Genomic_DNA"/>
</dbReference>
<feature type="transmembrane region" description="Helical" evidence="5">
    <location>
        <begin position="83"/>
        <end position="112"/>
    </location>
</feature>
<feature type="transmembrane region" description="Helical" evidence="5">
    <location>
        <begin position="56"/>
        <end position="76"/>
    </location>
</feature>
<keyword evidence="2 4" id="KW-0862">Zinc</keyword>
<keyword evidence="5" id="KW-0472">Membrane</keyword>
<evidence type="ECO:0000313" key="8">
    <source>
        <dbReference type="EMBL" id="CAF3683776.1"/>
    </source>
</evidence>
<dbReference type="EMBL" id="CAJOBD010000342">
    <property type="protein sequence ID" value="CAF3649228.1"/>
    <property type="molecule type" value="Genomic_DNA"/>
</dbReference>
<accession>A0A819KKN0</accession>
<reference evidence="9" key="1">
    <citation type="submission" date="2021-02" db="EMBL/GenBank/DDBJ databases">
        <authorList>
            <person name="Nowell W R."/>
        </authorList>
    </citation>
    <scope>NUCLEOTIDE SEQUENCE</scope>
</reference>
<evidence type="ECO:0000256" key="4">
    <source>
        <dbReference type="PROSITE-ProRule" id="PRU00125"/>
    </source>
</evidence>
<dbReference type="AlphaFoldDB" id="A0A819KKN0"/>
<dbReference type="EMBL" id="CAJOBE010000773">
    <property type="protein sequence ID" value="CAF3683776.1"/>
    <property type="molecule type" value="Genomic_DNA"/>
</dbReference>
<sequence length="242" mass="27699">MQNSLVDGHIRHEFQSVLNILIHFSFSLTQLVSVLAILGLQIALTITQTCAYHFGIGFWTFPFLIISPLSIWLVIWRRSSMTCFIAIVIHFCSTLFATAIIILSFLVLIGQIGFTCSISSLNTSYVILNSSLIGMSSFFKLFNYGELILLYMLIRSHDKISTIYIDEFVQRDYSFIPDSIYVNAWRSCKCGKPIPHDTRHTIFDHKPYHEQCFLCAKCHRPIGSKKFFKDHRGFICSNCGNS</sequence>
<keyword evidence="5" id="KW-0812">Transmembrane</keyword>
<evidence type="ECO:0000256" key="5">
    <source>
        <dbReference type="SAM" id="Phobius"/>
    </source>
</evidence>
<evidence type="ECO:0000256" key="2">
    <source>
        <dbReference type="ARBA" id="ARBA00022833"/>
    </source>
</evidence>
<evidence type="ECO:0000313" key="10">
    <source>
        <dbReference type="Proteomes" id="UP000663823"/>
    </source>
</evidence>
<name>A0A819KKN0_9BILA</name>
<keyword evidence="1 4" id="KW-0479">Metal-binding</keyword>